<protein>
    <recommendedName>
        <fullName evidence="8">G-protein coupled receptors family 2 profile 2 domain-containing protein</fullName>
    </recommendedName>
</protein>
<feature type="transmembrane region" description="Helical" evidence="5">
    <location>
        <begin position="33"/>
        <end position="54"/>
    </location>
</feature>
<name>A0A3S1B6J5_ELYCH</name>
<keyword evidence="3 5" id="KW-1133">Transmembrane helix</keyword>
<dbReference type="PANTHER" id="PTHR12011">
    <property type="entry name" value="ADHESION G-PROTEIN COUPLED RECEPTOR"/>
    <property type="match status" value="1"/>
</dbReference>
<feature type="non-terminal residue" evidence="6">
    <location>
        <position position="117"/>
    </location>
</feature>
<sequence>GVPAVLVGVSAALDWQGYGTRSSCWLSIERSTVWVFVGPVVAITLVSLFLSHLIQLCGPQFDQACVVCSRTGAKAGLFLCPLLGLTWISGLAAVSRETVLFQYAFAALNSFQVHSRL</sequence>
<dbReference type="AlphaFoldDB" id="A0A3S1B6J5"/>
<dbReference type="STRING" id="188477.A0A3S1B6J5"/>
<dbReference type="Pfam" id="PF00002">
    <property type="entry name" value="7tm_2"/>
    <property type="match status" value="1"/>
</dbReference>
<accession>A0A3S1B6J5</accession>
<dbReference type="GO" id="GO:0004930">
    <property type="term" value="F:G protein-coupled receptor activity"/>
    <property type="evidence" value="ECO:0007669"/>
    <property type="project" value="InterPro"/>
</dbReference>
<keyword evidence="4 5" id="KW-0472">Membrane</keyword>
<feature type="transmembrane region" description="Helical" evidence="5">
    <location>
        <begin position="75"/>
        <end position="94"/>
    </location>
</feature>
<reference evidence="6 7" key="1">
    <citation type="submission" date="2019-01" db="EMBL/GenBank/DDBJ databases">
        <title>A draft genome assembly of the solar-powered sea slug Elysia chlorotica.</title>
        <authorList>
            <person name="Cai H."/>
            <person name="Li Q."/>
            <person name="Fang X."/>
            <person name="Li J."/>
            <person name="Curtis N.E."/>
            <person name="Altenburger A."/>
            <person name="Shibata T."/>
            <person name="Feng M."/>
            <person name="Maeda T."/>
            <person name="Schwartz J.A."/>
            <person name="Shigenobu S."/>
            <person name="Lundholm N."/>
            <person name="Nishiyama T."/>
            <person name="Yang H."/>
            <person name="Hasebe M."/>
            <person name="Li S."/>
            <person name="Pierce S.K."/>
            <person name="Wang J."/>
        </authorList>
    </citation>
    <scope>NUCLEOTIDE SEQUENCE [LARGE SCALE GENOMIC DNA]</scope>
    <source>
        <strain evidence="6">EC2010</strain>
        <tissue evidence="6">Whole organism of an adult</tissue>
    </source>
</reference>
<evidence type="ECO:0000256" key="5">
    <source>
        <dbReference type="SAM" id="Phobius"/>
    </source>
</evidence>
<keyword evidence="2 5" id="KW-0812">Transmembrane</keyword>
<comment type="subcellular location">
    <subcellularLocation>
        <location evidence="1">Membrane</location>
        <topology evidence="1">Multi-pass membrane protein</topology>
    </subcellularLocation>
</comment>
<dbReference type="Gene3D" id="1.20.1070.10">
    <property type="entry name" value="Rhodopsin 7-helix transmembrane proteins"/>
    <property type="match status" value="1"/>
</dbReference>
<evidence type="ECO:0008006" key="8">
    <source>
        <dbReference type="Google" id="ProtNLM"/>
    </source>
</evidence>
<dbReference type="InterPro" id="IPR000832">
    <property type="entry name" value="GPCR_2_secretin-like"/>
</dbReference>
<comment type="caution">
    <text evidence="6">The sequence shown here is derived from an EMBL/GenBank/DDBJ whole genome shotgun (WGS) entry which is preliminary data.</text>
</comment>
<dbReference type="OrthoDB" id="347083at2759"/>
<dbReference type="PANTHER" id="PTHR12011:SF347">
    <property type="entry name" value="FI21270P1-RELATED"/>
    <property type="match status" value="1"/>
</dbReference>
<evidence type="ECO:0000313" key="6">
    <source>
        <dbReference type="EMBL" id="RUS76176.1"/>
    </source>
</evidence>
<evidence type="ECO:0000256" key="4">
    <source>
        <dbReference type="ARBA" id="ARBA00023136"/>
    </source>
</evidence>
<dbReference type="EMBL" id="RQTK01000682">
    <property type="protein sequence ID" value="RUS76176.1"/>
    <property type="molecule type" value="Genomic_DNA"/>
</dbReference>
<evidence type="ECO:0000256" key="1">
    <source>
        <dbReference type="ARBA" id="ARBA00004141"/>
    </source>
</evidence>
<evidence type="ECO:0000256" key="3">
    <source>
        <dbReference type="ARBA" id="ARBA00022989"/>
    </source>
</evidence>
<feature type="non-terminal residue" evidence="6">
    <location>
        <position position="1"/>
    </location>
</feature>
<dbReference type="Proteomes" id="UP000271974">
    <property type="component" value="Unassembled WGS sequence"/>
</dbReference>
<keyword evidence="7" id="KW-1185">Reference proteome</keyword>
<dbReference type="GO" id="GO:0005886">
    <property type="term" value="C:plasma membrane"/>
    <property type="evidence" value="ECO:0007669"/>
    <property type="project" value="TreeGrafter"/>
</dbReference>
<proteinExistence type="predicted"/>
<organism evidence="6 7">
    <name type="scientific">Elysia chlorotica</name>
    <name type="common">Eastern emerald elysia</name>
    <name type="synonym">Sea slug</name>
    <dbReference type="NCBI Taxonomy" id="188477"/>
    <lineage>
        <taxon>Eukaryota</taxon>
        <taxon>Metazoa</taxon>
        <taxon>Spiralia</taxon>
        <taxon>Lophotrochozoa</taxon>
        <taxon>Mollusca</taxon>
        <taxon>Gastropoda</taxon>
        <taxon>Heterobranchia</taxon>
        <taxon>Euthyneura</taxon>
        <taxon>Panpulmonata</taxon>
        <taxon>Sacoglossa</taxon>
        <taxon>Placobranchoidea</taxon>
        <taxon>Plakobranchidae</taxon>
        <taxon>Elysia</taxon>
    </lineage>
</organism>
<evidence type="ECO:0000313" key="7">
    <source>
        <dbReference type="Proteomes" id="UP000271974"/>
    </source>
</evidence>
<gene>
    <name evidence="6" type="ORF">EGW08_016054</name>
</gene>
<evidence type="ECO:0000256" key="2">
    <source>
        <dbReference type="ARBA" id="ARBA00022692"/>
    </source>
</evidence>